<comment type="caution">
    <text evidence="1">The sequence shown here is derived from an EMBL/GenBank/DDBJ whole genome shotgun (WGS) entry which is preliminary data.</text>
</comment>
<dbReference type="Proteomes" id="UP000032541">
    <property type="component" value="Unassembled WGS sequence"/>
</dbReference>
<sequence>MSYAKLISGISYSITFHSSGSLWRYDKDKRDRLMFLPLHK</sequence>
<protein>
    <submittedName>
        <fullName evidence="1">Uncharacterized protein</fullName>
    </submittedName>
</protein>
<dbReference type="AlphaFoldDB" id="A0AAP0V5P4"/>
<evidence type="ECO:0000313" key="2">
    <source>
        <dbReference type="Proteomes" id="UP000032541"/>
    </source>
</evidence>
<proteinExistence type="predicted"/>
<evidence type="ECO:0000313" key="1">
    <source>
        <dbReference type="EMBL" id="KJJ86154.1"/>
    </source>
</evidence>
<organism evidence="1 2">
    <name type="scientific">Prevotella intermedia ZT</name>
    <dbReference type="NCBI Taxonomy" id="1347790"/>
    <lineage>
        <taxon>Bacteria</taxon>
        <taxon>Pseudomonadati</taxon>
        <taxon>Bacteroidota</taxon>
        <taxon>Bacteroidia</taxon>
        <taxon>Bacteroidales</taxon>
        <taxon>Prevotellaceae</taxon>
        <taxon>Prevotella</taxon>
    </lineage>
</organism>
<dbReference type="EMBL" id="ATMK01000049">
    <property type="protein sequence ID" value="KJJ86154.1"/>
    <property type="molecule type" value="Genomic_DNA"/>
</dbReference>
<accession>A0AAP0V5P4</accession>
<reference evidence="1 2" key="1">
    <citation type="journal article" date="2015" name="BMC Genomics">
        <title>Comparative genome analysis of Prevotella intermedia strain isolated from infected root canal reveals features related to pathogenicity and adaptation.</title>
        <authorList>
            <person name="Ruan Y."/>
            <person name="Shen L."/>
            <person name="Zou Y."/>
            <person name="Qi Z."/>
            <person name="Yin J."/>
            <person name="Jiang J."/>
            <person name="Guo L."/>
            <person name="He L."/>
            <person name="Chen Z."/>
            <person name="Tang Z."/>
            <person name="Qin S."/>
        </authorList>
    </citation>
    <scope>NUCLEOTIDE SEQUENCE [LARGE SCALE GENOMIC DNA]</scope>
    <source>
        <strain evidence="1 2">ZT</strain>
    </source>
</reference>
<gene>
    <name evidence="1" type="ORF">M573_149002</name>
</gene>
<name>A0AAP0V5P4_PREIN</name>